<name>A0A267GGG4_9PLAT</name>
<evidence type="ECO:0000313" key="2">
    <source>
        <dbReference type="EMBL" id="PAA85130.1"/>
    </source>
</evidence>
<feature type="chain" id="PRO_5012085847" description="Variant-specific surface protein" evidence="1">
    <location>
        <begin position="26"/>
        <end position="1006"/>
    </location>
</feature>
<gene>
    <name evidence="2" type="ORF">BOX15_Mlig015647g1</name>
</gene>
<dbReference type="EMBL" id="NIVC01000345">
    <property type="protein sequence ID" value="PAA85130.1"/>
    <property type="molecule type" value="Genomic_DNA"/>
</dbReference>
<evidence type="ECO:0008006" key="4">
    <source>
        <dbReference type="Google" id="ProtNLM"/>
    </source>
</evidence>
<feature type="signal peptide" evidence="1">
    <location>
        <begin position="1"/>
        <end position="25"/>
    </location>
</feature>
<dbReference type="AlphaFoldDB" id="A0A267GGG4"/>
<keyword evidence="3" id="KW-1185">Reference proteome</keyword>
<sequence>MKSAGLLESALAWTLLLTVIATAAGLECHDQESTNHTIKCSDHQKTCARSYFSDGKFMGASCGGCTKFHFAALSVGLTAFCKTCSDDKCNSAKLTNGLSFSPQFSCSVGSNLIVLCNTGVSVCFRAKYSNGRTISGCGECAGIMAEALKEKKAVACKTCSTAKCNTEVLLTVEAPTPKTECQPSAAVDPKIPAKCVYFQNEHSDEKTIVATCGDCVSFSKYADKALISTTCQSCTADTCAAEPSMAKVEPAAKGLKCFVSFDQKSKVKTLAMCKAGVRQCHRAESKSGRNFLHSGCGDCSEASEETKSLGRFARVECKSCNTNGCNTPSLTFDKYEEARKCYEGEDKSYTILCKFSVWTCMRSYFSDGTFMSAGCGSCDKLHAEAKALGKTAICRTCSTNECNSASLMAGVEFREFFRCHVANFGRRSSTSVCNHGVTTCYEAELTDGERMANCGTCAEVNKNKKTDKNCKTCNTPLCNVGLLKPSQDFECYVSFNKSVNVVEKCPPGVKSCFRAQSTDGAVFIAACGNCEPFNSHIKGAAEGVTCKACGTERCNSAQPPEKAATEGIECNINFGTGASTTVKCGATVRSCFRAELKDGKEFASCGDCNGATALFGRIGNLVRCDACFTDRCGSMQAVKLASRLACYTYASKTLRTEIGCSPGQTSCFLAEFSSGSVSGGCGDCSRSKTFANGMRQSVNCSTCTTDKCNTFSSTSGAAAAGPAPVLTCYAHSNTAAKIEQSCPGFNKCYLAIYGSGAESGNCGDCSLIESAAKLTGQTIKCSTCSTDKCNAGSSTGAIGAGVSGPGSASALTCYLFDYKSNGQPTEQKCFTGRECMTVFHDKKAMSGACGDCSIINSAVKKMAVNSITCTTCSKDKCNSGWSNSGAGVSASAPGFKCYVFNNGSGKMTDKCSSPLSCLLSKYNNGNGDIFEGRCGDCAAINAMGKITGVKVECHSCKTDLCNSVEEFKRISSAKSDEQSSASSVQYGNIETIGINVFLAVAVFAYA</sequence>
<keyword evidence="1" id="KW-0732">Signal</keyword>
<organism evidence="2 3">
    <name type="scientific">Macrostomum lignano</name>
    <dbReference type="NCBI Taxonomy" id="282301"/>
    <lineage>
        <taxon>Eukaryota</taxon>
        <taxon>Metazoa</taxon>
        <taxon>Spiralia</taxon>
        <taxon>Lophotrochozoa</taxon>
        <taxon>Platyhelminthes</taxon>
        <taxon>Rhabditophora</taxon>
        <taxon>Macrostomorpha</taxon>
        <taxon>Macrostomida</taxon>
        <taxon>Macrostomidae</taxon>
        <taxon>Macrostomum</taxon>
    </lineage>
</organism>
<accession>A0A267GGG4</accession>
<protein>
    <recommendedName>
        <fullName evidence="4">Variant-specific surface protein</fullName>
    </recommendedName>
</protein>
<dbReference type="Proteomes" id="UP000215902">
    <property type="component" value="Unassembled WGS sequence"/>
</dbReference>
<evidence type="ECO:0000256" key="1">
    <source>
        <dbReference type="SAM" id="SignalP"/>
    </source>
</evidence>
<evidence type="ECO:0000313" key="3">
    <source>
        <dbReference type="Proteomes" id="UP000215902"/>
    </source>
</evidence>
<comment type="caution">
    <text evidence="2">The sequence shown here is derived from an EMBL/GenBank/DDBJ whole genome shotgun (WGS) entry which is preliminary data.</text>
</comment>
<proteinExistence type="predicted"/>
<reference evidence="2 3" key="1">
    <citation type="submission" date="2017-06" db="EMBL/GenBank/DDBJ databases">
        <title>A platform for efficient transgenesis in Macrostomum lignano, a flatworm model organism for stem cell research.</title>
        <authorList>
            <person name="Berezikov E."/>
        </authorList>
    </citation>
    <scope>NUCLEOTIDE SEQUENCE [LARGE SCALE GENOMIC DNA]</scope>
    <source>
        <strain evidence="2">DV1</strain>
        <tissue evidence="2">Whole organism</tissue>
    </source>
</reference>